<dbReference type="Gramene" id="FCD_00016150-RA">
    <property type="protein sequence ID" value="FCD_00016150-RA:cds"/>
    <property type="gene ID" value="FCD_00016150"/>
</dbReference>
<protein>
    <submittedName>
        <fullName evidence="8">Uncharacterized protein</fullName>
    </submittedName>
</protein>
<evidence type="ECO:0000256" key="6">
    <source>
        <dbReference type="ARBA" id="ARBA00023170"/>
    </source>
</evidence>
<comment type="subcellular location">
    <subcellularLocation>
        <location evidence="1">Membrane</location>
        <topology evidence="1">Single-pass type I membrane protein</topology>
    </subcellularLocation>
</comment>
<dbReference type="PANTHER" id="PTHR48061:SF12">
    <property type="entry name" value="DISEASE RESISTANCE LIKE PROTEIN"/>
    <property type="match status" value="1"/>
</dbReference>
<dbReference type="Proteomes" id="UP001187192">
    <property type="component" value="Unassembled WGS sequence"/>
</dbReference>
<dbReference type="InterPro" id="IPR046956">
    <property type="entry name" value="RLP23-like"/>
</dbReference>
<evidence type="ECO:0000313" key="9">
    <source>
        <dbReference type="Proteomes" id="UP001187192"/>
    </source>
</evidence>
<keyword evidence="7" id="KW-0325">Glycoprotein</keyword>
<evidence type="ECO:0000313" key="8">
    <source>
        <dbReference type="EMBL" id="GMN31759.1"/>
    </source>
</evidence>
<dbReference type="Gene3D" id="3.80.10.10">
    <property type="entry name" value="Ribonuclease Inhibitor"/>
    <property type="match status" value="1"/>
</dbReference>
<keyword evidence="9" id="KW-1185">Reference proteome</keyword>
<dbReference type="AlphaFoldDB" id="A0AA87ZEU3"/>
<evidence type="ECO:0000256" key="5">
    <source>
        <dbReference type="ARBA" id="ARBA00023136"/>
    </source>
</evidence>
<evidence type="ECO:0000256" key="2">
    <source>
        <dbReference type="ARBA" id="ARBA00022692"/>
    </source>
</evidence>
<comment type="caution">
    <text evidence="8">The sequence shown here is derived from an EMBL/GenBank/DDBJ whole genome shotgun (WGS) entry which is preliminary data.</text>
</comment>
<keyword evidence="5" id="KW-0472">Membrane</keyword>
<evidence type="ECO:0000256" key="7">
    <source>
        <dbReference type="ARBA" id="ARBA00023180"/>
    </source>
</evidence>
<gene>
    <name evidence="8" type="ORF">TIFTF001_048120</name>
</gene>
<evidence type="ECO:0000256" key="1">
    <source>
        <dbReference type="ARBA" id="ARBA00004479"/>
    </source>
</evidence>
<reference evidence="8" key="1">
    <citation type="submission" date="2023-07" db="EMBL/GenBank/DDBJ databases">
        <title>draft genome sequence of fig (Ficus carica).</title>
        <authorList>
            <person name="Takahashi T."/>
            <person name="Nishimura K."/>
        </authorList>
    </citation>
    <scope>NUCLEOTIDE SEQUENCE</scope>
</reference>
<evidence type="ECO:0000256" key="3">
    <source>
        <dbReference type="ARBA" id="ARBA00022729"/>
    </source>
</evidence>
<dbReference type="PANTHER" id="PTHR48061">
    <property type="entry name" value="LEUCINE-RICH REPEAT RECEPTOR PROTEIN KINASE EMS1-LIKE-RELATED"/>
    <property type="match status" value="1"/>
</dbReference>
<dbReference type="InterPro" id="IPR032675">
    <property type="entry name" value="LRR_dom_sf"/>
</dbReference>
<keyword evidence="4" id="KW-1133">Transmembrane helix</keyword>
<keyword evidence="3" id="KW-0732">Signal</keyword>
<organism evidence="8 9">
    <name type="scientific">Ficus carica</name>
    <name type="common">Common fig</name>
    <dbReference type="NCBI Taxonomy" id="3494"/>
    <lineage>
        <taxon>Eukaryota</taxon>
        <taxon>Viridiplantae</taxon>
        <taxon>Streptophyta</taxon>
        <taxon>Embryophyta</taxon>
        <taxon>Tracheophyta</taxon>
        <taxon>Spermatophyta</taxon>
        <taxon>Magnoliopsida</taxon>
        <taxon>eudicotyledons</taxon>
        <taxon>Gunneridae</taxon>
        <taxon>Pentapetalae</taxon>
        <taxon>rosids</taxon>
        <taxon>fabids</taxon>
        <taxon>Rosales</taxon>
        <taxon>Moraceae</taxon>
        <taxon>Ficeae</taxon>
        <taxon>Ficus</taxon>
    </lineage>
</organism>
<accession>A0AA87ZEU3</accession>
<name>A0AA87ZEU3_FICCA</name>
<keyword evidence="6" id="KW-0675">Receptor</keyword>
<dbReference type="GO" id="GO:0016020">
    <property type="term" value="C:membrane"/>
    <property type="evidence" value="ECO:0007669"/>
    <property type="project" value="UniProtKB-SubCell"/>
</dbReference>
<dbReference type="Pfam" id="PF00560">
    <property type="entry name" value="LRR_1"/>
    <property type="match status" value="2"/>
</dbReference>
<keyword evidence="2" id="KW-0812">Transmembrane</keyword>
<dbReference type="SUPFAM" id="SSF52058">
    <property type="entry name" value="L domain-like"/>
    <property type="match status" value="1"/>
</dbReference>
<dbReference type="InterPro" id="IPR001611">
    <property type="entry name" value="Leu-rich_rpt"/>
</dbReference>
<dbReference type="EMBL" id="BTGU01005888">
    <property type="protein sequence ID" value="GMN31759.1"/>
    <property type="molecule type" value="Genomic_DNA"/>
</dbReference>
<evidence type="ECO:0000256" key="4">
    <source>
        <dbReference type="ARBA" id="ARBA00022989"/>
    </source>
</evidence>
<sequence>MFEVLFLASCNLTTFPGFLRHQYGLKCLDLSRNHIHGKVPKWIWNTSIEVLDIADNFFTGFDIDVLPSKSLRVLDISENNFTGALPILPPSTTFVVGSKNELSGEISPLFFNSSSLQLLDLSHNLSGVLPECLGAYHNHCWLVAWSLEFSSSRTITSETSSLLGWGIFGS</sequence>
<proteinExistence type="predicted"/>